<gene>
    <name evidence="2" type="ORF">V6242_04245</name>
</gene>
<dbReference type="Pfam" id="PF11706">
    <property type="entry name" value="zf-CGNR"/>
    <property type="match status" value="1"/>
</dbReference>
<keyword evidence="3" id="KW-1185">Reference proteome</keyword>
<dbReference type="InterPro" id="IPR010852">
    <property type="entry name" value="ABATE"/>
</dbReference>
<organism evidence="2 3">
    <name type="scientific">Marinomonas arenicola</name>
    <dbReference type="NCBI Taxonomy" id="569601"/>
    <lineage>
        <taxon>Bacteria</taxon>
        <taxon>Pseudomonadati</taxon>
        <taxon>Pseudomonadota</taxon>
        <taxon>Gammaproteobacteria</taxon>
        <taxon>Oceanospirillales</taxon>
        <taxon>Oceanospirillaceae</taxon>
        <taxon>Marinomonas</taxon>
    </lineage>
</organism>
<evidence type="ECO:0000313" key="2">
    <source>
        <dbReference type="EMBL" id="MEL0612344.1"/>
    </source>
</evidence>
<dbReference type="PANTHER" id="PTHR35525:SF3">
    <property type="entry name" value="BLL6575 PROTEIN"/>
    <property type="match status" value="1"/>
</dbReference>
<feature type="domain" description="Zinc finger CGNR" evidence="1">
    <location>
        <begin position="145"/>
        <end position="185"/>
    </location>
</feature>
<reference evidence="2 3" key="1">
    <citation type="submission" date="2024-02" db="EMBL/GenBank/DDBJ databases">
        <title>Bacteria isolated from the canopy kelp, Nereocystis luetkeana.</title>
        <authorList>
            <person name="Pfister C.A."/>
            <person name="Younker I.T."/>
            <person name="Light S.H."/>
        </authorList>
    </citation>
    <scope>NUCLEOTIDE SEQUENCE [LARGE SCALE GENOMIC DNA]</scope>
    <source>
        <strain evidence="2 3">TI.4.07</strain>
    </source>
</reference>
<protein>
    <submittedName>
        <fullName evidence="2">CGNR zinc finger domain-containing protein</fullName>
    </submittedName>
</protein>
<dbReference type="Pfam" id="PF07336">
    <property type="entry name" value="ABATE"/>
    <property type="match status" value="1"/>
</dbReference>
<dbReference type="InterPro" id="IPR023286">
    <property type="entry name" value="ABATE_dom_sf"/>
</dbReference>
<accession>A0ABU9G418</accession>
<dbReference type="PANTHER" id="PTHR35525">
    <property type="entry name" value="BLL6575 PROTEIN"/>
    <property type="match status" value="1"/>
</dbReference>
<dbReference type="Proteomes" id="UP001379949">
    <property type="component" value="Unassembled WGS sequence"/>
</dbReference>
<evidence type="ECO:0000313" key="3">
    <source>
        <dbReference type="Proteomes" id="UP001379949"/>
    </source>
</evidence>
<sequence length="189" mass="21418">MMNDKNTFLHVANNLAVDFTNTQYMNQGVLAEMLTSMEDVYQWANESGVLLNKECSSITMEDIWQFRSSIKQLLTSYVDEQALSEEALALVNQQLKNAPLQQQLKVVEQELILQPLDQALSIEQLLGKIADEAANLLASSQGKQLKRCSNEKCILMFVDTSRAKRRRWCSMESCGNRAKAASFYQANKQ</sequence>
<dbReference type="InterPro" id="IPR021005">
    <property type="entry name" value="Znf_CGNR"/>
</dbReference>
<comment type="caution">
    <text evidence="2">The sequence shown here is derived from an EMBL/GenBank/DDBJ whole genome shotgun (WGS) entry which is preliminary data.</text>
</comment>
<evidence type="ECO:0000259" key="1">
    <source>
        <dbReference type="Pfam" id="PF11706"/>
    </source>
</evidence>
<dbReference type="RefSeq" id="WP_341566389.1">
    <property type="nucleotide sequence ID" value="NZ_JBAKAR010000002.1"/>
</dbReference>
<name>A0ABU9G418_9GAMM</name>
<proteinExistence type="predicted"/>
<dbReference type="SUPFAM" id="SSF160904">
    <property type="entry name" value="Jann2411-like"/>
    <property type="match status" value="1"/>
</dbReference>
<dbReference type="Gene3D" id="1.10.3300.10">
    <property type="entry name" value="Jann2411-like domain"/>
    <property type="match status" value="1"/>
</dbReference>
<dbReference type="EMBL" id="JBAKAR010000002">
    <property type="protein sequence ID" value="MEL0612344.1"/>
    <property type="molecule type" value="Genomic_DNA"/>
</dbReference>